<sequence length="44" mass="5019">MTTVPDSISLVDLSRLWIQKALEEIAAQNETDQPECVEQETEEE</sequence>
<name>A0A1Z4JIX8_LEPBY</name>
<organism evidence="1 2">
    <name type="scientific">Leptolyngbya boryana NIES-2135</name>
    <dbReference type="NCBI Taxonomy" id="1973484"/>
    <lineage>
        <taxon>Bacteria</taxon>
        <taxon>Bacillati</taxon>
        <taxon>Cyanobacteriota</taxon>
        <taxon>Cyanophyceae</taxon>
        <taxon>Leptolyngbyales</taxon>
        <taxon>Leptolyngbyaceae</taxon>
        <taxon>Leptolyngbya group</taxon>
        <taxon>Leptolyngbya</taxon>
    </lineage>
</organism>
<keyword evidence="2" id="KW-1185">Reference proteome</keyword>
<dbReference type="EMBL" id="AP018203">
    <property type="protein sequence ID" value="BAY56648.1"/>
    <property type="molecule type" value="Genomic_DNA"/>
</dbReference>
<gene>
    <name evidence="1" type="ORF">NIES2135_34830</name>
</gene>
<accession>A0A1Z4JIX8</accession>
<dbReference type="Proteomes" id="UP000217895">
    <property type="component" value="Chromosome"/>
</dbReference>
<protein>
    <submittedName>
        <fullName evidence="1">Uncharacterized protein</fullName>
    </submittedName>
</protein>
<dbReference type="AlphaFoldDB" id="A0A1Z4JIX8"/>
<evidence type="ECO:0000313" key="1">
    <source>
        <dbReference type="EMBL" id="BAY56648.1"/>
    </source>
</evidence>
<proteinExistence type="predicted"/>
<evidence type="ECO:0000313" key="2">
    <source>
        <dbReference type="Proteomes" id="UP000217895"/>
    </source>
</evidence>
<reference evidence="1 2" key="1">
    <citation type="submission" date="2017-06" db="EMBL/GenBank/DDBJ databases">
        <title>Genome sequencing of cyanobaciteial culture collection at National Institute for Environmental Studies (NIES).</title>
        <authorList>
            <person name="Hirose Y."/>
            <person name="Shimura Y."/>
            <person name="Fujisawa T."/>
            <person name="Nakamura Y."/>
            <person name="Kawachi M."/>
        </authorList>
    </citation>
    <scope>NUCLEOTIDE SEQUENCE [LARGE SCALE GENOMIC DNA]</scope>
    <source>
        <strain evidence="1 2">NIES-2135</strain>
    </source>
</reference>